<sequence length="507" mass="58687">MDAIVVSLCFSQTSLTNSFYKTLIINKPPPTKNQNLLCFSSLSSSPKPYIKPHYHHHETPQKDSTKPKTLLVETLHETRRLRELVNKLNKEDSNPLEILRDEGDWSKDQFWTVTRFLKETSRSKEVLQVFDLWKNLEKTRINEVNYEKIILLLGEVGLMEEAVSSLQEMKVHGLSGSLKVYNSIVLGFARKGEFENALIFLKEMVETNLKPETETYNGLIQSCGNYQMYDEMGKCMKRMESEGCLPNSITYNLLIVEFARGGLLKRMERAYRTLLSKRMDLQSSTLIAMLEAYTDLGILEEMEKVYRRVLNTRISLSESLIRKIAGFYIENFMFSRLDDLGIDIASRYSKMDLVWCIRLLSPACLLSKKGMDSIVREMEVAKFPWNITIMNVMALAYLKMKDLKQLDILLSQFQTRDVKPDIVTVGVLFDASNATGFNGSRTLEVWRRIGLLEEAVEMKTDTLVFTAFGKGHFLKTCEEMYSSIEPEVREKRVWTYRDFIDLVFKHK</sequence>
<organism evidence="3 4">
    <name type="scientific">Macleaya cordata</name>
    <name type="common">Five-seeded plume-poppy</name>
    <name type="synonym">Bocconia cordata</name>
    <dbReference type="NCBI Taxonomy" id="56857"/>
    <lineage>
        <taxon>Eukaryota</taxon>
        <taxon>Viridiplantae</taxon>
        <taxon>Streptophyta</taxon>
        <taxon>Embryophyta</taxon>
        <taxon>Tracheophyta</taxon>
        <taxon>Spermatophyta</taxon>
        <taxon>Magnoliopsida</taxon>
        <taxon>Ranunculales</taxon>
        <taxon>Papaveraceae</taxon>
        <taxon>Papaveroideae</taxon>
        <taxon>Macleaya</taxon>
    </lineage>
</organism>
<name>A0A200QRC3_MACCD</name>
<evidence type="ECO:0000256" key="1">
    <source>
        <dbReference type="ARBA" id="ARBA00022737"/>
    </source>
</evidence>
<dbReference type="PANTHER" id="PTHR47493">
    <property type="entry name" value="OS08G0520200 PROTEIN"/>
    <property type="match status" value="1"/>
</dbReference>
<accession>A0A200QRC3</accession>
<dbReference type="PROSITE" id="PS51375">
    <property type="entry name" value="PPR"/>
    <property type="match status" value="2"/>
</dbReference>
<dbReference type="EMBL" id="MVGT01001312">
    <property type="protein sequence ID" value="OVA12985.1"/>
    <property type="molecule type" value="Genomic_DNA"/>
</dbReference>
<evidence type="ECO:0000313" key="4">
    <source>
        <dbReference type="Proteomes" id="UP000195402"/>
    </source>
</evidence>
<keyword evidence="4" id="KW-1185">Reference proteome</keyword>
<gene>
    <name evidence="3" type="ORF">BVC80_1157g25</name>
</gene>
<dbReference type="OrthoDB" id="185373at2759"/>
<dbReference type="NCBIfam" id="TIGR00756">
    <property type="entry name" value="PPR"/>
    <property type="match status" value="1"/>
</dbReference>
<dbReference type="Pfam" id="PF13041">
    <property type="entry name" value="PPR_2"/>
    <property type="match status" value="1"/>
</dbReference>
<reference evidence="3 4" key="1">
    <citation type="journal article" date="2017" name="Mol. Plant">
        <title>The Genome of Medicinal Plant Macleaya cordata Provides New Insights into Benzylisoquinoline Alkaloids Metabolism.</title>
        <authorList>
            <person name="Liu X."/>
            <person name="Liu Y."/>
            <person name="Huang P."/>
            <person name="Ma Y."/>
            <person name="Qing Z."/>
            <person name="Tang Q."/>
            <person name="Cao H."/>
            <person name="Cheng P."/>
            <person name="Zheng Y."/>
            <person name="Yuan Z."/>
            <person name="Zhou Y."/>
            <person name="Liu J."/>
            <person name="Tang Z."/>
            <person name="Zhuo Y."/>
            <person name="Zhang Y."/>
            <person name="Yu L."/>
            <person name="Huang J."/>
            <person name="Yang P."/>
            <person name="Peng Q."/>
            <person name="Zhang J."/>
            <person name="Jiang W."/>
            <person name="Zhang Z."/>
            <person name="Lin K."/>
            <person name="Ro D.K."/>
            <person name="Chen X."/>
            <person name="Xiong X."/>
            <person name="Shang Y."/>
            <person name="Huang S."/>
            <person name="Zeng J."/>
        </authorList>
    </citation>
    <scope>NUCLEOTIDE SEQUENCE [LARGE SCALE GENOMIC DNA]</scope>
    <source>
        <strain evidence="4">cv. BLH2017</strain>
        <tissue evidence="3">Root</tissue>
    </source>
</reference>
<dbReference type="FunCoup" id="A0A200QRC3">
    <property type="interactions" value="47"/>
</dbReference>
<dbReference type="Proteomes" id="UP000195402">
    <property type="component" value="Unassembled WGS sequence"/>
</dbReference>
<feature type="repeat" description="PPR" evidence="2">
    <location>
        <begin position="177"/>
        <end position="211"/>
    </location>
</feature>
<evidence type="ECO:0000256" key="2">
    <source>
        <dbReference type="PROSITE-ProRule" id="PRU00708"/>
    </source>
</evidence>
<dbReference type="PANTHER" id="PTHR47493:SF3">
    <property type="entry name" value="PENTACOTRIPEPTIDE-REPEAT REGION OF PRORP DOMAIN-CONTAINING PROTEIN"/>
    <property type="match status" value="1"/>
</dbReference>
<keyword evidence="1" id="KW-0677">Repeat</keyword>
<dbReference type="Gene3D" id="1.25.40.10">
    <property type="entry name" value="Tetratricopeptide repeat domain"/>
    <property type="match status" value="2"/>
</dbReference>
<dbReference type="AlphaFoldDB" id="A0A200QRC3"/>
<feature type="repeat" description="PPR" evidence="2">
    <location>
        <begin position="212"/>
        <end position="246"/>
    </location>
</feature>
<dbReference type="Pfam" id="PF01535">
    <property type="entry name" value="PPR"/>
    <property type="match status" value="1"/>
</dbReference>
<dbReference type="InterPro" id="IPR011990">
    <property type="entry name" value="TPR-like_helical_dom_sf"/>
</dbReference>
<dbReference type="OMA" id="HFWAVIR"/>
<dbReference type="InParanoid" id="A0A200QRC3"/>
<evidence type="ECO:0000313" key="3">
    <source>
        <dbReference type="EMBL" id="OVA12985.1"/>
    </source>
</evidence>
<dbReference type="InterPro" id="IPR002885">
    <property type="entry name" value="PPR_rpt"/>
</dbReference>
<proteinExistence type="predicted"/>
<protein>
    <submittedName>
        <fullName evidence="3">Pentatricopeptide repeat</fullName>
    </submittedName>
</protein>
<comment type="caution">
    <text evidence="3">The sequence shown here is derived from an EMBL/GenBank/DDBJ whole genome shotgun (WGS) entry which is preliminary data.</text>
</comment>